<dbReference type="EMBL" id="CADEPI010000004">
    <property type="protein sequence ID" value="CAB3360770.1"/>
    <property type="molecule type" value="Genomic_DNA"/>
</dbReference>
<comment type="caution">
    <text evidence="1">The sequence shown here is derived from an EMBL/GenBank/DDBJ whole genome shotgun (WGS) entry which is preliminary data.</text>
</comment>
<accession>A0A8S1BYK7</accession>
<reference evidence="1 2" key="1">
    <citation type="submission" date="2020-04" db="EMBL/GenBank/DDBJ databases">
        <authorList>
            <person name="Alioto T."/>
            <person name="Alioto T."/>
            <person name="Gomez Garrido J."/>
        </authorList>
    </citation>
    <scope>NUCLEOTIDE SEQUENCE [LARGE SCALE GENOMIC DNA]</scope>
</reference>
<dbReference type="Proteomes" id="UP000494165">
    <property type="component" value="Unassembled WGS sequence"/>
</dbReference>
<evidence type="ECO:0000313" key="2">
    <source>
        <dbReference type="Proteomes" id="UP000494165"/>
    </source>
</evidence>
<name>A0A8S1BYK7_9INSE</name>
<evidence type="ECO:0000313" key="1">
    <source>
        <dbReference type="EMBL" id="CAB3360770.1"/>
    </source>
</evidence>
<organism evidence="1 2">
    <name type="scientific">Cloeon dipterum</name>
    <dbReference type="NCBI Taxonomy" id="197152"/>
    <lineage>
        <taxon>Eukaryota</taxon>
        <taxon>Metazoa</taxon>
        <taxon>Ecdysozoa</taxon>
        <taxon>Arthropoda</taxon>
        <taxon>Hexapoda</taxon>
        <taxon>Insecta</taxon>
        <taxon>Pterygota</taxon>
        <taxon>Palaeoptera</taxon>
        <taxon>Ephemeroptera</taxon>
        <taxon>Pisciforma</taxon>
        <taxon>Baetidae</taxon>
        <taxon>Cloeon</taxon>
    </lineage>
</organism>
<sequence length="78" mass="9330">MFLMCFTRLRVHGKEYQHGRPVLILLSGSQYLPSMKWKEGEPRNFKTQFRGTPDIQISRCVVLVRRHLFEFSPELTYQ</sequence>
<dbReference type="AlphaFoldDB" id="A0A8S1BYK7"/>
<keyword evidence="2" id="KW-1185">Reference proteome</keyword>
<gene>
    <name evidence="1" type="ORF">CLODIP_2_CD03283</name>
</gene>
<protein>
    <submittedName>
        <fullName evidence="1">Uncharacterized protein</fullName>
    </submittedName>
</protein>
<proteinExistence type="predicted"/>